<feature type="compositionally biased region" description="Low complexity" evidence="1">
    <location>
        <begin position="17"/>
        <end position="44"/>
    </location>
</feature>
<dbReference type="EMBL" id="JAPQKL010000006">
    <property type="protein sequence ID" value="KAJ5124887.1"/>
    <property type="molecule type" value="Genomic_DNA"/>
</dbReference>
<dbReference type="Proteomes" id="UP001149079">
    <property type="component" value="Unassembled WGS sequence"/>
</dbReference>
<dbReference type="AlphaFoldDB" id="A0A9W9KXR1"/>
<dbReference type="RefSeq" id="XP_056519286.1">
    <property type="nucleotide sequence ID" value="XM_056669456.1"/>
</dbReference>
<proteinExistence type="predicted"/>
<accession>A0A9W9KXR1</accession>
<evidence type="ECO:0000313" key="2">
    <source>
        <dbReference type="EMBL" id="KAJ5124887.1"/>
    </source>
</evidence>
<dbReference type="GeneID" id="81408626"/>
<reference evidence="2" key="2">
    <citation type="journal article" date="2023" name="IMA Fungus">
        <title>Comparative genomic study of the Penicillium genus elucidates a diverse pangenome and 15 lateral gene transfer events.</title>
        <authorList>
            <person name="Petersen C."/>
            <person name="Sorensen T."/>
            <person name="Nielsen M.R."/>
            <person name="Sondergaard T.E."/>
            <person name="Sorensen J.L."/>
            <person name="Fitzpatrick D.A."/>
            <person name="Frisvad J.C."/>
            <person name="Nielsen K.L."/>
        </authorList>
    </citation>
    <scope>NUCLEOTIDE SEQUENCE</scope>
    <source>
        <strain evidence="2">IBT 22155</strain>
    </source>
</reference>
<dbReference type="OrthoDB" id="5337545at2759"/>
<comment type="caution">
    <text evidence="2">The sequence shown here is derived from an EMBL/GenBank/DDBJ whole genome shotgun (WGS) entry which is preliminary data.</text>
</comment>
<sequence length="361" mass="38249">MSEENMRGNPPNPNPNTNPQSSSTSTNNQSQSSSTSHNPSKTPSLATRIQSSAAGLARSAFQPSTDTAQTLANSTSSKPAPSSSSFSLSTTHLQTARDLSAPSQAPSTSHGPSRPETFREDVDATTSFGLSPLTEEEFQSGTAYESGLLQSDPTTRPNEAAPYDLQTTTGPWKGKARQDPTQLQFETAWQRQQHNIQSEQLDTDGSAVVHLLSDSTFDPNFEDPVTINDTELDISAAPAPLSAAELEALDSFRRGLGLGPDGQDVEDARPARITGASLVPDIDTFLSQEGAGIGLAGTGSGATSLRDNVLNRLPGAGDWVGVHERYHDEVWGYLEPVLEAAKAEIEETRPEGEGRGGWAGC</sequence>
<feature type="compositionally biased region" description="Low complexity" evidence="1">
    <location>
        <begin position="74"/>
        <end position="91"/>
    </location>
</feature>
<protein>
    <submittedName>
        <fullName evidence="2">Uncharacterized protein</fullName>
    </submittedName>
</protein>
<feature type="compositionally biased region" description="Polar residues" evidence="1">
    <location>
        <begin position="139"/>
        <end position="157"/>
    </location>
</feature>
<organism evidence="2 3">
    <name type="scientific">Penicillium bovifimosum</name>
    <dbReference type="NCBI Taxonomy" id="126998"/>
    <lineage>
        <taxon>Eukaryota</taxon>
        <taxon>Fungi</taxon>
        <taxon>Dikarya</taxon>
        <taxon>Ascomycota</taxon>
        <taxon>Pezizomycotina</taxon>
        <taxon>Eurotiomycetes</taxon>
        <taxon>Eurotiomycetidae</taxon>
        <taxon>Eurotiales</taxon>
        <taxon>Aspergillaceae</taxon>
        <taxon>Penicillium</taxon>
    </lineage>
</organism>
<feature type="region of interest" description="Disordered" evidence="1">
    <location>
        <begin position="1"/>
        <end position="180"/>
    </location>
</feature>
<keyword evidence="3" id="KW-1185">Reference proteome</keyword>
<feature type="compositionally biased region" description="Polar residues" evidence="1">
    <location>
        <begin position="101"/>
        <end position="111"/>
    </location>
</feature>
<evidence type="ECO:0000256" key="1">
    <source>
        <dbReference type="SAM" id="MobiDB-lite"/>
    </source>
</evidence>
<feature type="compositionally biased region" description="Polar residues" evidence="1">
    <location>
        <begin position="61"/>
        <end position="73"/>
    </location>
</feature>
<evidence type="ECO:0000313" key="3">
    <source>
        <dbReference type="Proteomes" id="UP001149079"/>
    </source>
</evidence>
<reference evidence="2" key="1">
    <citation type="submission" date="2022-11" db="EMBL/GenBank/DDBJ databases">
        <authorList>
            <person name="Petersen C."/>
        </authorList>
    </citation>
    <scope>NUCLEOTIDE SEQUENCE</scope>
    <source>
        <strain evidence="2">IBT 22155</strain>
    </source>
</reference>
<gene>
    <name evidence="2" type="ORF">N7515_008712</name>
</gene>
<name>A0A9W9KXR1_9EURO</name>